<evidence type="ECO:0000313" key="9">
    <source>
        <dbReference type="EMBL" id="PRQ06789.1"/>
    </source>
</evidence>
<dbReference type="SMART" id="SM00752">
    <property type="entry name" value="HTTM"/>
    <property type="match status" value="1"/>
</dbReference>
<feature type="transmembrane region" description="Helical" evidence="7">
    <location>
        <begin position="21"/>
        <end position="41"/>
    </location>
</feature>
<comment type="caution">
    <text evidence="9">The sequence shown here is derived from an EMBL/GenBank/DDBJ whole genome shotgun (WGS) entry which is preliminary data.</text>
</comment>
<feature type="transmembrane region" description="Helical" evidence="7">
    <location>
        <begin position="70"/>
        <end position="87"/>
    </location>
</feature>
<feature type="transmembrane region" description="Helical" evidence="7">
    <location>
        <begin position="94"/>
        <end position="111"/>
    </location>
</feature>
<accession>A0A2S9YP01</accession>
<dbReference type="InterPro" id="IPR007782">
    <property type="entry name" value="VKG_COase"/>
</dbReference>
<keyword evidence="5" id="KW-1015">Disulfide bond</keyword>
<dbReference type="GO" id="GO:0012505">
    <property type="term" value="C:endomembrane system"/>
    <property type="evidence" value="ECO:0007669"/>
    <property type="project" value="UniProtKB-SubCell"/>
</dbReference>
<dbReference type="GO" id="GO:0019842">
    <property type="term" value="F:vitamin binding"/>
    <property type="evidence" value="ECO:0007669"/>
    <property type="project" value="TreeGrafter"/>
</dbReference>
<dbReference type="AlphaFoldDB" id="A0A2S9YP01"/>
<dbReference type="GO" id="GO:0008488">
    <property type="term" value="F:gamma-glutamyl carboxylase activity"/>
    <property type="evidence" value="ECO:0007669"/>
    <property type="project" value="InterPro"/>
</dbReference>
<organism evidence="9 10">
    <name type="scientific">Enhygromyxa salina</name>
    <dbReference type="NCBI Taxonomy" id="215803"/>
    <lineage>
        <taxon>Bacteria</taxon>
        <taxon>Pseudomonadati</taxon>
        <taxon>Myxococcota</taxon>
        <taxon>Polyangia</taxon>
        <taxon>Nannocystales</taxon>
        <taxon>Nannocystaceae</taxon>
        <taxon>Enhygromyxa</taxon>
    </lineage>
</organism>
<feature type="transmembrane region" description="Helical" evidence="7">
    <location>
        <begin position="147"/>
        <end position="166"/>
    </location>
</feature>
<dbReference type="PANTHER" id="PTHR12639">
    <property type="entry name" value="VITAMIN K-DEPENDENT GAMMA-CARBOXYLASE"/>
    <property type="match status" value="1"/>
</dbReference>
<feature type="transmembrane region" description="Helical" evidence="7">
    <location>
        <begin position="197"/>
        <end position="219"/>
    </location>
</feature>
<feature type="transmembrane region" description="Helical" evidence="7">
    <location>
        <begin position="117"/>
        <end position="135"/>
    </location>
</feature>
<dbReference type="InterPro" id="IPR011020">
    <property type="entry name" value="HTTM-like"/>
</dbReference>
<dbReference type="Proteomes" id="UP000238823">
    <property type="component" value="Unassembled WGS sequence"/>
</dbReference>
<reference evidence="9 10" key="1">
    <citation type="submission" date="2018-03" db="EMBL/GenBank/DDBJ databases">
        <title>Draft Genome Sequences of the Obligatory Marine Myxobacteria Enhygromyxa salina SWB007.</title>
        <authorList>
            <person name="Poehlein A."/>
            <person name="Moghaddam J.A."/>
            <person name="Harms H."/>
            <person name="Alanjari M."/>
            <person name="Koenig G.M."/>
            <person name="Daniel R."/>
            <person name="Schaeberle T.F."/>
        </authorList>
    </citation>
    <scope>NUCLEOTIDE SEQUENCE [LARGE SCALE GENOMIC DNA]</scope>
    <source>
        <strain evidence="9 10">SWB007</strain>
    </source>
</reference>
<sequence length="437" mass="48559">MQRGLDRARAWAHPRVDASSLVILRVFVGLLVCVSALRFVARGWVSELLLAPSFHFHYWGFAWVRAPGPALAYGLFAVLAAASLALAAGVRVRLSALICWVAFTYIELIDLTYYLNHYYFITCLLATFVLLPPRPDADGRVSRAKLTLVRVQVGLVYVFAGVAKLGSDWLVHAQPLRTWLAQHADLPVVGAWLDEAWLAHLASWSGLGFDLLVVPALLWRRTRKVAYAAVVGFHVITGLLFPIGMFPWFMIGCATIMFAPDWPRRFMALNLESGGHAPTKPRLEQALAGLAGALLVVQIALPWRALLYPGSMLWHEQGFRFGYRVMLIEKVGFVEFRVHDRVSGDRWTVAPHAELSALQVKMMSTQPDLIAQYARHLATRLEHEMPGADIEVRADVFVAFNGRPHARLIDPQTDLAATRAGLAAKPWILPAPTTDPP</sequence>
<comment type="subcellular location">
    <subcellularLocation>
        <location evidence="1">Endomembrane system</location>
        <topology evidence="1">Multi-pass membrane protein</topology>
    </subcellularLocation>
</comment>
<keyword evidence="6" id="KW-0456">Lyase</keyword>
<evidence type="ECO:0000259" key="8">
    <source>
        <dbReference type="SMART" id="SM00752"/>
    </source>
</evidence>
<feature type="transmembrane region" description="Helical" evidence="7">
    <location>
        <begin position="226"/>
        <end position="259"/>
    </location>
</feature>
<evidence type="ECO:0000313" key="10">
    <source>
        <dbReference type="Proteomes" id="UP000238823"/>
    </source>
</evidence>
<gene>
    <name evidence="9" type="ORF">ENSA7_35140</name>
</gene>
<evidence type="ECO:0000256" key="2">
    <source>
        <dbReference type="ARBA" id="ARBA00022692"/>
    </source>
</evidence>
<protein>
    <submittedName>
        <fullName evidence="9">Vitamin K-dependent gamma-carboxylase</fullName>
    </submittedName>
</protein>
<dbReference type="Pfam" id="PF05090">
    <property type="entry name" value="HTTM"/>
    <property type="match status" value="1"/>
</dbReference>
<keyword evidence="4 7" id="KW-0472">Membrane</keyword>
<feature type="domain" description="HTTM-like" evidence="8">
    <location>
        <begin position="13"/>
        <end position="262"/>
    </location>
</feature>
<evidence type="ECO:0000256" key="4">
    <source>
        <dbReference type="ARBA" id="ARBA00023136"/>
    </source>
</evidence>
<evidence type="ECO:0000256" key="6">
    <source>
        <dbReference type="ARBA" id="ARBA00023239"/>
    </source>
</evidence>
<evidence type="ECO:0000256" key="5">
    <source>
        <dbReference type="ARBA" id="ARBA00023157"/>
    </source>
</evidence>
<dbReference type="InterPro" id="IPR053935">
    <property type="entry name" value="VKGC_lumenal_dom"/>
</dbReference>
<dbReference type="PANTHER" id="PTHR12639:SF7">
    <property type="entry name" value="HTTM DOMAIN-CONTAINING PROTEIN"/>
    <property type="match status" value="1"/>
</dbReference>
<name>A0A2S9YP01_9BACT</name>
<keyword evidence="2 7" id="KW-0812">Transmembrane</keyword>
<dbReference type="RefSeq" id="WP_146157817.1">
    <property type="nucleotide sequence ID" value="NZ_PVNL01000068.1"/>
</dbReference>
<dbReference type="EMBL" id="PVNL01000068">
    <property type="protein sequence ID" value="PRQ06789.1"/>
    <property type="molecule type" value="Genomic_DNA"/>
</dbReference>
<keyword evidence="3 7" id="KW-1133">Transmembrane helix</keyword>
<evidence type="ECO:0000256" key="3">
    <source>
        <dbReference type="ARBA" id="ARBA00022989"/>
    </source>
</evidence>
<proteinExistence type="predicted"/>
<dbReference type="InterPro" id="IPR053934">
    <property type="entry name" value="HTTM_dom"/>
</dbReference>
<evidence type="ECO:0000256" key="7">
    <source>
        <dbReference type="SAM" id="Phobius"/>
    </source>
</evidence>
<dbReference type="Pfam" id="PF22777">
    <property type="entry name" value="VKGC_lumenal_dom"/>
    <property type="match status" value="1"/>
</dbReference>
<evidence type="ECO:0000256" key="1">
    <source>
        <dbReference type="ARBA" id="ARBA00004127"/>
    </source>
</evidence>
<dbReference type="OrthoDB" id="341137at2"/>